<dbReference type="PROSITE" id="PS01124">
    <property type="entry name" value="HTH_ARAC_FAMILY_2"/>
    <property type="match status" value="1"/>
</dbReference>
<dbReference type="InterPro" id="IPR014710">
    <property type="entry name" value="RmlC-like_jellyroll"/>
</dbReference>
<dbReference type="GO" id="GO:0003700">
    <property type="term" value="F:DNA-binding transcription factor activity"/>
    <property type="evidence" value="ECO:0007669"/>
    <property type="project" value="InterPro"/>
</dbReference>
<dbReference type="InterPro" id="IPR018062">
    <property type="entry name" value="HTH_AraC-typ_CS"/>
</dbReference>
<dbReference type="InterPro" id="IPR009057">
    <property type="entry name" value="Homeodomain-like_sf"/>
</dbReference>
<name>A0A9D1H3U0_9FIRM</name>
<protein>
    <submittedName>
        <fullName evidence="6">Helix-turn-helix transcriptional regulator</fullName>
    </submittedName>
</protein>
<dbReference type="Gene3D" id="1.10.10.60">
    <property type="entry name" value="Homeodomain-like"/>
    <property type="match status" value="1"/>
</dbReference>
<keyword evidence="4" id="KW-0804">Transcription</keyword>
<dbReference type="AlphaFoldDB" id="A0A9D1H3U0"/>
<dbReference type="SMART" id="SM00342">
    <property type="entry name" value="HTH_ARAC"/>
    <property type="match status" value="1"/>
</dbReference>
<feature type="domain" description="HTH araC/xylS-type" evidence="5">
    <location>
        <begin position="183"/>
        <end position="280"/>
    </location>
</feature>
<reference evidence="6" key="1">
    <citation type="submission" date="2020-10" db="EMBL/GenBank/DDBJ databases">
        <authorList>
            <person name="Gilroy R."/>
        </authorList>
    </citation>
    <scope>NUCLEOTIDE SEQUENCE</scope>
    <source>
        <strain evidence="6">CHK181-108</strain>
    </source>
</reference>
<dbReference type="InterPro" id="IPR018060">
    <property type="entry name" value="HTH_AraC"/>
</dbReference>
<sequence length="287" mass="31827">MPFQPHRIDYSLKLQNIYTLFCRRYENGFSAVKDLHDFWECVCIRSGTVRVVVDNRIYALGASDLIVYDPLEIHTFTVTSAEGADIFIFSFDAEGEILNSLAGKAFHMSRRSADAAEDILNTIYSSNKAHLDLSNIVSVPAEMTRDKEFCGAITARICLLLFSLAFDETTAPLSNTASAVMFGELAACMEKNLGRNIHINELARVCGISPTNIQKIFKKYTGMSAHKYYIALKLNTAVRCLNNGMSVTDTAERLGFSSQAHFTKVFIKEIGRSPTAYLKTARGSEGA</sequence>
<dbReference type="Proteomes" id="UP000824165">
    <property type="component" value="Unassembled WGS sequence"/>
</dbReference>
<dbReference type="Gene3D" id="2.60.120.10">
    <property type="entry name" value="Jelly Rolls"/>
    <property type="match status" value="1"/>
</dbReference>
<gene>
    <name evidence="6" type="ORF">IAA60_07590</name>
</gene>
<keyword evidence="1" id="KW-0805">Transcription regulation</keyword>
<dbReference type="Pfam" id="PF12833">
    <property type="entry name" value="HTH_18"/>
    <property type="match status" value="1"/>
</dbReference>
<accession>A0A9D1H3U0</accession>
<evidence type="ECO:0000313" key="6">
    <source>
        <dbReference type="EMBL" id="HIT85748.1"/>
    </source>
</evidence>
<dbReference type="InterPro" id="IPR003313">
    <property type="entry name" value="AraC-bd"/>
</dbReference>
<keyword evidence="2" id="KW-0238">DNA-binding</keyword>
<evidence type="ECO:0000256" key="4">
    <source>
        <dbReference type="ARBA" id="ARBA00023163"/>
    </source>
</evidence>
<evidence type="ECO:0000259" key="5">
    <source>
        <dbReference type="PROSITE" id="PS01124"/>
    </source>
</evidence>
<evidence type="ECO:0000256" key="2">
    <source>
        <dbReference type="ARBA" id="ARBA00023125"/>
    </source>
</evidence>
<dbReference type="PROSITE" id="PS00041">
    <property type="entry name" value="HTH_ARAC_FAMILY_1"/>
    <property type="match status" value="1"/>
</dbReference>
<proteinExistence type="predicted"/>
<dbReference type="SUPFAM" id="SSF51215">
    <property type="entry name" value="Regulatory protein AraC"/>
    <property type="match status" value="1"/>
</dbReference>
<organism evidence="6 7">
    <name type="scientific">Candidatus Ornithomonoglobus intestinigallinarum</name>
    <dbReference type="NCBI Taxonomy" id="2840894"/>
    <lineage>
        <taxon>Bacteria</taxon>
        <taxon>Bacillati</taxon>
        <taxon>Bacillota</taxon>
        <taxon>Clostridia</taxon>
        <taxon>Candidatus Ornithomonoglobus</taxon>
    </lineage>
</organism>
<evidence type="ECO:0000313" key="7">
    <source>
        <dbReference type="Proteomes" id="UP000824165"/>
    </source>
</evidence>
<dbReference type="GO" id="GO:0043565">
    <property type="term" value="F:sequence-specific DNA binding"/>
    <property type="evidence" value="ECO:0007669"/>
    <property type="project" value="InterPro"/>
</dbReference>
<dbReference type="EMBL" id="DVLU01000073">
    <property type="protein sequence ID" value="HIT85748.1"/>
    <property type="molecule type" value="Genomic_DNA"/>
</dbReference>
<evidence type="ECO:0000256" key="1">
    <source>
        <dbReference type="ARBA" id="ARBA00023015"/>
    </source>
</evidence>
<reference evidence="6" key="2">
    <citation type="journal article" date="2021" name="PeerJ">
        <title>Extensive microbial diversity within the chicken gut microbiome revealed by metagenomics and culture.</title>
        <authorList>
            <person name="Gilroy R."/>
            <person name="Ravi A."/>
            <person name="Getino M."/>
            <person name="Pursley I."/>
            <person name="Horton D.L."/>
            <person name="Alikhan N.F."/>
            <person name="Baker D."/>
            <person name="Gharbi K."/>
            <person name="Hall N."/>
            <person name="Watson M."/>
            <person name="Adriaenssens E.M."/>
            <person name="Foster-Nyarko E."/>
            <person name="Jarju S."/>
            <person name="Secka A."/>
            <person name="Antonio M."/>
            <person name="Oren A."/>
            <person name="Chaudhuri R.R."/>
            <person name="La Ragione R."/>
            <person name="Hildebrand F."/>
            <person name="Pallen M.J."/>
        </authorList>
    </citation>
    <scope>NUCLEOTIDE SEQUENCE</scope>
    <source>
        <strain evidence="6">CHK181-108</strain>
    </source>
</reference>
<dbReference type="SUPFAM" id="SSF46689">
    <property type="entry name" value="Homeodomain-like"/>
    <property type="match status" value="2"/>
</dbReference>
<dbReference type="PANTHER" id="PTHR46796">
    <property type="entry name" value="HTH-TYPE TRANSCRIPTIONAL ACTIVATOR RHAS-RELATED"/>
    <property type="match status" value="1"/>
</dbReference>
<evidence type="ECO:0000256" key="3">
    <source>
        <dbReference type="ARBA" id="ARBA00023159"/>
    </source>
</evidence>
<keyword evidence="3" id="KW-0010">Activator</keyword>
<dbReference type="InterPro" id="IPR050204">
    <property type="entry name" value="AraC_XylS_family_regulators"/>
</dbReference>
<dbReference type="InterPro" id="IPR037923">
    <property type="entry name" value="HTH-like"/>
</dbReference>
<dbReference type="Pfam" id="PF02311">
    <property type="entry name" value="AraC_binding"/>
    <property type="match status" value="1"/>
</dbReference>
<comment type="caution">
    <text evidence="6">The sequence shown here is derived from an EMBL/GenBank/DDBJ whole genome shotgun (WGS) entry which is preliminary data.</text>
</comment>